<organism evidence="3 4">
    <name type="scientific">Alkalimonas collagenimarina</name>
    <dbReference type="NCBI Taxonomy" id="400390"/>
    <lineage>
        <taxon>Bacteria</taxon>
        <taxon>Pseudomonadati</taxon>
        <taxon>Pseudomonadota</taxon>
        <taxon>Gammaproteobacteria</taxon>
        <taxon>Alkalimonas</taxon>
    </lineage>
</organism>
<feature type="transmembrane region" description="Helical" evidence="1">
    <location>
        <begin position="12"/>
        <end position="30"/>
    </location>
</feature>
<dbReference type="InterPro" id="IPR036873">
    <property type="entry name" value="Rhodanese-like_dom_sf"/>
</dbReference>
<comment type="caution">
    <text evidence="3">The sequence shown here is derived from an EMBL/GenBank/DDBJ whole genome shotgun (WGS) entry which is preliminary data.</text>
</comment>
<dbReference type="InterPro" id="IPR050229">
    <property type="entry name" value="GlpE_sulfurtransferase"/>
</dbReference>
<dbReference type="Pfam" id="PF00581">
    <property type="entry name" value="Rhodanese"/>
    <property type="match status" value="1"/>
</dbReference>
<dbReference type="InterPro" id="IPR001763">
    <property type="entry name" value="Rhodanese-like_dom"/>
</dbReference>
<protein>
    <submittedName>
        <fullName evidence="3">Rhodanese-like domain-containing protein</fullName>
    </submittedName>
</protein>
<feature type="domain" description="Rhodanese" evidence="2">
    <location>
        <begin position="50"/>
        <end position="141"/>
    </location>
</feature>
<evidence type="ECO:0000313" key="3">
    <source>
        <dbReference type="EMBL" id="MDP4535063.1"/>
    </source>
</evidence>
<dbReference type="Proteomes" id="UP001231616">
    <property type="component" value="Unassembled WGS sequence"/>
</dbReference>
<keyword evidence="1" id="KW-0812">Transmembrane</keyword>
<dbReference type="PANTHER" id="PTHR43031:SF18">
    <property type="entry name" value="RHODANESE-RELATED SULFURTRANSFERASES"/>
    <property type="match status" value="1"/>
</dbReference>
<dbReference type="PROSITE" id="PS50206">
    <property type="entry name" value="RHODANESE_3"/>
    <property type="match status" value="1"/>
</dbReference>
<keyword evidence="4" id="KW-1185">Reference proteome</keyword>
<sequence>MEQWIEFVGNNPILSLIWAALVFLLVFGTIKAKLSNIKQISPTELTMLVNRQNATVVDIRSEDDFKKGHITGAKQIAAAEIQQGTVKGLEKLKSNPIIVVCQAGMTAQKAASALLKQGCTTVSVLKGGMNSWTGASLPVVRSK</sequence>
<dbReference type="PANTHER" id="PTHR43031">
    <property type="entry name" value="FAD-DEPENDENT OXIDOREDUCTASE"/>
    <property type="match status" value="1"/>
</dbReference>
<keyword evidence="1" id="KW-1133">Transmembrane helix</keyword>
<evidence type="ECO:0000313" key="4">
    <source>
        <dbReference type="Proteomes" id="UP001231616"/>
    </source>
</evidence>
<reference evidence="3 4" key="1">
    <citation type="submission" date="2023-08" db="EMBL/GenBank/DDBJ databases">
        <authorList>
            <person name="Joshi A."/>
            <person name="Thite S."/>
        </authorList>
    </citation>
    <scope>NUCLEOTIDE SEQUENCE [LARGE SCALE GENOMIC DNA]</scope>
    <source>
        <strain evidence="3 4">AC40</strain>
    </source>
</reference>
<dbReference type="SUPFAM" id="SSF52821">
    <property type="entry name" value="Rhodanese/Cell cycle control phosphatase"/>
    <property type="match status" value="1"/>
</dbReference>
<proteinExistence type="predicted"/>
<dbReference type="RefSeq" id="WP_305892335.1">
    <property type="nucleotide sequence ID" value="NZ_JAUZVZ010000003.1"/>
</dbReference>
<dbReference type="EMBL" id="JAUZVZ010000003">
    <property type="protein sequence ID" value="MDP4535063.1"/>
    <property type="molecule type" value="Genomic_DNA"/>
</dbReference>
<name>A0ABT9GVK9_9GAMM</name>
<dbReference type="Gene3D" id="3.40.250.10">
    <property type="entry name" value="Rhodanese-like domain"/>
    <property type="match status" value="1"/>
</dbReference>
<dbReference type="CDD" id="cd00158">
    <property type="entry name" value="RHOD"/>
    <property type="match status" value="1"/>
</dbReference>
<dbReference type="SMART" id="SM00450">
    <property type="entry name" value="RHOD"/>
    <property type="match status" value="1"/>
</dbReference>
<evidence type="ECO:0000259" key="2">
    <source>
        <dbReference type="PROSITE" id="PS50206"/>
    </source>
</evidence>
<accession>A0ABT9GVK9</accession>
<evidence type="ECO:0000256" key="1">
    <source>
        <dbReference type="SAM" id="Phobius"/>
    </source>
</evidence>
<gene>
    <name evidence="3" type="ORF">Q3O60_02540</name>
</gene>
<keyword evidence="1" id="KW-0472">Membrane</keyword>